<accession>A0A3N9TDH1</accession>
<protein>
    <submittedName>
        <fullName evidence="8">Molybdate ABC transporter substrate-binding protein</fullName>
    </submittedName>
</protein>
<dbReference type="InterPro" id="IPR044084">
    <property type="entry name" value="AvModA-like_subst-bd"/>
</dbReference>
<evidence type="ECO:0000313" key="8">
    <source>
        <dbReference type="EMBL" id="RQW62109.1"/>
    </source>
</evidence>
<evidence type="ECO:0000313" key="9">
    <source>
        <dbReference type="Proteomes" id="UP000281112"/>
    </source>
</evidence>
<dbReference type="GO" id="GO:1901359">
    <property type="term" value="F:tungstate binding"/>
    <property type="evidence" value="ECO:0007669"/>
    <property type="project" value="UniProtKB-ARBA"/>
</dbReference>
<evidence type="ECO:0000256" key="6">
    <source>
        <dbReference type="PIRSR" id="PIRSR004846-1"/>
    </source>
</evidence>
<dbReference type="Pfam" id="PF13531">
    <property type="entry name" value="SBP_bac_11"/>
    <property type="match status" value="1"/>
</dbReference>
<evidence type="ECO:0000256" key="1">
    <source>
        <dbReference type="ARBA" id="ARBA00009175"/>
    </source>
</evidence>
<feature type="binding site" evidence="6">
    <location>
        <position position="57"/>
    </location>
    <ligand>
        <name>molybdate</name>
        <dbReference type="ChEBI" id="CHEBI:36264"/>
    </ligand>
</feature>
<dbReference type="CDD" id="cd13539">
    <property type="entry name" value="PBP2_AvModA"/>
    <property type="match status" value="1"/>
</dbReference>
<dbReference type="InterPro" id="IPR005950">
    <property type="entry name" value="ModA"/>
</dbReference>
<keyword evidence="2 6" id="KW-0500">Molybdenum</keyword>
<dbReference type="EMBL" id="RJVQ01000007">
    <property type="protein sequence ID" value="RQW62109.1"/>
    <property type="molecule type" value="Genomic_DNA"/>
</dbReference>
<comment type="subunit">
    <text evidence="5">The complex is composed of two ATP-binding proteins (ModC), two transmembrane proteins (ModB) and a solute-binding protein (ModA).</text>
</comment>
<reference evidence="8 9" key="1">
    <citation type="submission" date="2018-11" db="EMBL/GenBank/DDBJ databases">
        <title>Vibrio LJC006 sp. nov., isolated from seawater during the bloom of the enteromorpha.</title>
        <authorList>
            <person name="Liang J."/>
        </authorList>
    </citation>
    <scope>NUCLEOTIDE SEQUENCE [LARGE SCALE GENOMIC DNA]</scope>
    <source>
        <strain evidence="8 9">LJC006</strain>
    </source>
</reference>
<dbReference type="Gene3D" id="3.40.190.10">
    <property type="entry name" value="Periplasmic binding protein-like II"/>
    <property type="match status" value="2"/>
</dbReference>
<comment type="similarity">
    <text evidence="1">Belongs to the bacterial solute-binding protein ModA family.</text>
</comment>
<comment type="caution">
    <text evidence="8">The sequence shown here is derived from an EMBL/GenBank/DDBJ whole genome shotgun (WGS) entry which is preliminary data.</text>
</comment>
<evidence type="ECO:0000256" key="3">
    <source>
        <dbReference type="ARBA" id="ARBA00022723"/>
    </source>
</evidence>
<evidence type="ECO:0000256" key="2">
    <source>
        <dbReference type="ARBA" id="ARBA00022505"/>
    </source>
</evidence>
<proteinExistence type="inferred from homology"/>
<dbReference type="AlphaFoldDB" id="A0A3N9TDH1"/>
<dbReference type="RefSeq" id="WP_124938105.1">
    <property type="nucleotide sequence ID" value="NZ_RJVQ01000007.1"/>
</dbReference>
<dbReference type="FunFam" id="3.40.190.10:FF:000035">
    <property type="entry name" value="Molybdate ABC transporter substrate-binding protein"/>
    <property type="match status" value="1"/>
</dbReference>
<keyword evidence="3 6" id="KW-0479">Metal-binding</keyword>
<dbReference type="OrthoDB" id="9785015at2"/>
<organism evidence="8 9">
    <name type="scientific">Vibrio viridaestus</name>
    <dbReference type="NCBI Taxonomy" id="2487322"/>
    <lineage>
        <taxon>Bacteria</taxon>
        <taxon>Pseudomonadati</taxon>
        <taxon>Pseudomonadota</taxon>
        <taxon>Gammaproteobacteria</taxon>
        <taxon>Vibrionales</taxon>
        <taxon>Vibrionaceae</taxon>
        <taxon>Vibrio</taxon>
    </lineage>
</organism>
<keyword evidence="9" id="KW-1185">Reference proteome</keyword>
<name>A0A3N9TDH1_9VIBR</name>
<dbReference type="PIRSF" id="PIRSF004846">
    <property type="entry name" value="ModA"/>
    <property type="match status" value="1"/>
</dbReference>
<dbReference type="PANTHER" id="PTHR30632">
    <property type="entry name" value="MOLYBDATE-BINDING PERIPLASMIC PROTEIN"/>
    <property type="match status" value="1"/>
</dbReference>
<dbReference type="GO" id="GO:0046872">
    <property type="term" value="F:metal ion binding"/>
    <property type="evidence" value="ECO:0007669"/>
    <property type="project" value="UniProtKB-KW"/>
</dbReference>
<dbReference type="GO" id="GO:0030973">
    <property type="term" value="F:molybdate ion binding"/>
    <property type="evidence" value="ECO:0007669"/>
    <property type="project" value="InterPro"/>
</dbReference>
<dbReference type="GO" id="GO:0015689">
    <property type="term" value="P:molybdate ion transport"/>
    <property type="evidence" value="ECO:0007669"/>
    <property type="project" value="InterPro"/>
</dbReference>
<dbReference type="NCBIfam" id="TIGR01256">
    <property type="entry name" value="modA"/>
    <property type="match status" value="1"/>
</dbReference>
<dbReference type="InterPro" id="IPR050682">
    <property type="entry name" value="ModA/WtpA"/>
</dbReference>
<gene>
    <name evidence="8" type="primary">modA</name>
    <name evidence="8" type="ORF">EES38_15440</name>
</gene>
<evidence type="ECO:0000256" key="4">
    <source>
        <dbReference type="ARBA" id="ARBA00022729"/>
    </source>
</evidence>
<feature type="chain" id="PRO_5017923808" evidence="7">
    <location>
        <begin position="21"/>
        <end position="243"/>
    </location>
</feature>
<dbReference type="PANTHER" id="PTHR30632:SF14">
    <property type="entry name" value="TUNGSTATE_MOLYBDATE_CHROMATE-BINDING PROTEIN MODA"/>
    <property type="match status" value="1"/>
</dbReference>
<dbReference type="Proteomes" id="UP000281112">
    <property type="component" value="Unassembled WGS sequence"/>
</dbReference>
<evidence type="ECO:0000256" key="5">
    <source>
        <dbReference type="ARBA" id="ARBA00062515"/>
    </source>
</evidence>
<feature type="signal peptide" evidence="7">
    <location>
        <begin position="1"/>
        <end position="20"/>
    </location>
</feature>
<dbReference type="SUPFAM" id="SSF53850">
    <property type="entry name" value="Periplasmic binding protein-like II"/>
    <property type="match status" value="1"/>
</dbReference>
<keyword evidence="4 7" id="KW-0732">Signal</keyword>
<sequence>MRLRIIAGLVATLVMGVAQADTAVVAVANNFFGPMKALNKDFTQATSDSLEISTGSTGQLYSQIVNGAPFDLFFAADTVRPQKLVKEGKGFDEFTYAKGTLVLWSEKTGLELKSLLDTGKFNHLAIADPKLAPYGLAAQQSLKKMKLWDKVSDKLVMGKGLNPTYQFVVTGNAELGFVAKSQVFQEGQYKDGSFWEVPTSDYAEIRQDAVTLASGKTNKAAQAFLDYLKTDRAQAIIKSYGYQ</sequence>
<evidence type="ECO:0000256" key="7">
    <source>
        <dbReference type="SAM" id="SignalP"/>
    </source>
</evidence>